<protein>
    <submittedName>
        <fullName evidence="1">Uncharacterized protein</fullName>
    </submittedName>
</protein>
<evidence type="ECO:0000313" key="1">
    <source>
        <dbReference type="EMBL" id="MFC5359055.1"/>
    </source>
</evidence>
<dbReference type="RefSeq" id="WP_376998715.1">
    <property type="nucleotide sequence ID" value="NZ_JBHSLC010000109.1"/>
</dbReference>
<keyword evidence="2" id="KW-1185">Reference proteome</keyword>
<accession>A0ABW0GDA9</accession>
<reference evidence="2" key="1">
    <citation type="journal article" date="2019" name="Int. J. Syst. Evol. Microbiol.">
        <title>The Global Catalogue of Microorganisms (GCM) 10K type strain sequencing project: providing services to taxonomists for standard genome sequencing and annotation.</title>
        <authorList>
            <consortium name="The Broad Institute Genomics Platform"/>
            <consortium name="The Broad Institute Genome Sequencing Center for Infectious Disease"/>
            <person name="Wu L."/>
            <person name="Ma J."/>
        </authorList>
    </citation>
    <scope>NUCLEOTIDE SEQUENCE [LARGE SCALE GENOMIC DNA]</scope>
    <source>
        <strain evidence="2">CCUG 58760</strain>
    </source>
</reference>
<organism evidence="1 2">
    <name type="scientific">Azospirillum himalayense</name>
    <dbReference type="NCBI Taxonomy" id="654847"/>
    <lineage>
        <taxon>Bacteria</taxon>
        <taxon>Pseudomonadati</taxon>
        <taxon>Pseudomonadota</taxon>
        <taxon>Alphaproteobacteria</taxon>
        <taxon>Rhodospirillales</taxon>
        <taxon>Azospirillaceae</taxon>
        <taxon>Azospirillum</taxon>
    </lineage>
</organism>
<gene>
    <name evidence="1" type="ORF">ACFPMG_29075</name>
</gene>
<comment type="caution">
    <text evidence="1">The sequence shown here is derived from an EMBL/GenBank/DDBJ whole genome shotgun (WGS) entry which is preliminary data.</text>
</comment>
<dbReference type="EMBL" id="JBHSLC010000109">
    <property type="protein sequence ID" value="MFC5359055.1"/>
    <property type="molecule type" value="Genomic_DNA"/>
</dbReference>
<proteinExistence type="predicted"/>
<evidence type="ECO:0000313" key="2">
    <source>
        <dbReference type="Proteomes" id="UP001596166"/>
    </source>
</evidence>
<dbReference type="Proteomes" id="UP001596166">
    <property type="component" value="Unassembled WGS sequence"/>
</dbReference>
<name>A0ABW0GDA9_9PROT</name>
<sequence length="63" mass="6782">MKSTSTPASSQNFFEQLFCFPALDCISTAQHHLGVIFRHGGKTQNAFFLGSFVGACILSLAEA</sequence>